<organism evidence="2">
    <name type="scientific">Manihot esculenta</name>
    <name type="common">Cassava</name>
    <name type="synonym">Jatropha manihot</name>
    <dbReference type="NCBI Taxonomy" id="3983"/>
    <lineage>
        <taxon>Eukaryota</taxon>
        <taxon>Viridiplantae</taxon>
        <taxon>Streptophyta</taxon>
        <taxon>Embryophyta</taxon>
        <taxon>Tracheophyta</taxon>
        <taxon>Spermatophyta</taxon>
        <taxon>Magnoliopsida</taxon>
        <taxon>eudicotyledons</taxon>
        <taxon>Gunneridae</taxon>
        <taxon>Pentapetalae</taxon>
        <taxon>rosids</taxon>
        <taxon>fabids</taxon>
        <taxon>Malpighiales</taxon>
        <taxon>Euphorbiaceae</taxon>
        <taxon>Crotonoideae</taxon>
        <taxon>Manihoteae</taxon>
        <taxon>Manihot</taxon>
    </lineage>
</organism>
<reference evidence="2" key="1">
    <citation type="submission" date="2016-02" db="EMBL/GenBank/DDBJ databases">
        <title>WGS assembly of Manihot esculenta.</title>
        <authorList>
            <person name="Bredeson J.V."/>
            <person name="Prochnik S.E."/>
            <person name="Lyons J.B."/>
            <person name="Schmutz J."/>
            <person name="Grimwood J."/>
            <person name="Vrebalov J."/>
            <person name="Bart R.S."/>
            <person name="Amuge T."/>
            <person name="Ferguson M.E."/>
            <person name="Green R."/>
            <person name="Putnam N."/>
            <person name="Stites J."/>
            <person name="Rounsley S."/>
            <person name="Rokhsar D.S."/>
        </authorList>
    </citation>
    <scope>NUCLEOTIDE SEQUENCE [LARGE SCALE GENOMIC DNA]</scope>
    <source>
        <tissue evidence="2">Leaf</tissue>
    </source>
</reference>
<feature type="region of interest" description="Disordered" evidence="1">
    <location>
        <begin position="1"/>
        <end position="39"/>
    </location>
</feature>
<sequence length="39" mass="3799">MHWFSETCSPAEGNYKGAGSQGSGAIGAAKGGTRTTAPG</sequence>
<proteinExistence type="predicted"/>
<evidence type="ECO:0000256" key="1">
    <source>
        <dbReference type="SAM" id="MobiDB-lite"/>
    </source>
</evidence>
<gene>
    <name evidence="2" type="ORF">MANES_07G042600</name>
</gene>
<dbReference type="EMBL" id="CM004393">
    <property type="protein sequence ID" value="OAY45225.1"/>
    <property type="molecule type" value="Genomic_DNA"/>
</dbReference>
<name>A0A2C9VJQ8_MANES</name>
<evidence type="ECO:0000313" key="2">
    <source>
        <dbReference type="EMBL" id="OAY45225.1"/>
    </source>
</evidence>
<accession>A0A2C9VJQ8</accession>
<dbReference type="AlphaFoldDB" id="A0A2C9VJQ8"/>
<protein>
    <submittedName>
        <fullName evidence="2">Uncharacterized protein</fullName>
    </submittedName>
</protein>